<evidence type="ECO:0000259" key="1">
    <source>
        <dbReference type="PROSITE" id="PS50995"/>
    </source>
</evidence>
<dbReference type="PANTHER" id="PTHR33164">
    <property type="entry name" value="TRANSCRIPTIONAL REGULATOR, MARR FAMILY"/>
    <property type="match status" value="1"/>
</dbReference>
<proteinExistence type="predicted"/>
<name>A0ABW0DGY6_STRFI</name>
<evidence type="ECO:0000313" key="2">
    <source>
        <dbReference type="EMBL" id="MFC5228376.1"/>
    </source>
</evidence>
<keyword evidence="3" id="KW-1185">Reference proteome</keyword>
<dbReference type="EMBL" id="JBHSKL010000040">
    <property type="protein sequence ID" value="MFC5228376.1"/>
    <property type="molecule type" value="Genomic_DNA"/>
</dbReference>
<dbReference type="InterPro" id="IPR036390">
    <property type="entry name" value="WH_DNA-bd_sf"/>
</dbReference>
<dbReference type="RefSeq" id="WP_309058545.1">
    <property type="nucleotide sequence ID" value="NZ_BAAASS010000002.1"/>
</dbReference>
<dbReference type="Pfam" id="PF12802">
    <property type="entry name" value="MarR_2"/>
    <property type="match status" value="1"/>
</dbReference>
<reference evidence="3" key="1">
    <citation type="journal article" date="2019" name="Int. J. Syst. Evol. Microbiol.">
        <title>The Global Catalogue of Microorganisms (GCM) 10K type strain sequencing project: providing services to taxonomists for standard genome sequencing and annotation.</title>
        <authorList>
            <consortium name="The Broad Institute Genomics Platform"/>
            <consortium name="The Broad Institute Genome Sequencing Center for Infectious Disease"/>
            <person name="Wu L."/>
            <person name="Ma J."/>
        </authorList>
    </citation>
    <scope>NUCLEOTIDE SEQUENCE [LARGE SCALE GENOMIC DNA]</scope>
    <source>
        <strain evidence="3">CCM 8479</strain>
    </source>
</reference>
<dbReference type="InterPro" id="IPR000835">
    <property type="entry name" value="HTH_MarR-typ"/>
</dbReference>
<accession>A0ABW0DGY6</accession>
<dbReference type="PANTHER" id="PTHR33164:SF106">
    <property type="entry name" value="TRANSCRIPTIONAL REGULATORY PROTEIN"/>
    <property type="match status" value="1"/>
</dbReference>
<dbReference type="Proteomes" id="UP001596156">
    <property type="component" value="Unassembled WGS sequence"/>
</dbReference>
<gene>
    <name evidence="2" type="ORF">ACFPN6_28160</name>
</gene>
<dbReference type="InterPro" id="IPR039422">
    <property type="entry name" value="MarR/SlyA-like"/>
</dbReference>
<sequence length="169" mass="18470">MARADDAERQTAEDDTLRKPETADLQAFAVQLRRMNGEINRMVHDFAGRNGLHVTDVQALAAILDADEPMTPGRLREHLGLTSGAVTACVDRLERAGHVTRVRESADRRVVHLYYAADAKAAARAYFHPLAQAAGAALSRFDDSELAVALRFLTALNEELAPRGAPGRR</sequence>
<dbReference type="SMART" id="SM00347">
    <property type="entry name" value="HTH_MARR"/>
    <property type="match status" value="1"/>
</dbReference>
<dbReference type="SUPFAM" id="SSF46785">
    <property type="entry name" value="Winged helix' DNA-binding domain"/>
    <property type="match status" value="1"/>
</dbReference>
<dbReference type="PROSITE" id="PS50995">
    <property type="entry name" value="HTH_MARR_2"/>
    <property type="match status" value="1"/>
</dbReference>
<dbReference type="InterPro" id="IPR036388">
    <property type="entry name" value="WH-like_DNA-bd_sf"/>
</dbReference>
<feature type="domain" description="HTH marR-type" evidence="1">
    <location>
        <begin position="25"/>
        <end position="158"/>
    </location>
</feature>
<protein>
    <submittedName>
        <fullName evidence="2">MarR family winged helix-turn-helix transcriptional regulator</fullName>
    </submittedName>
</protein>
<evidence type="ECO:0000313" key="3">
    <source>
        <dbReference type="Proteomes" id="UP001596156"/>
    </source>
</evidence>
<comment type="caution">
    <text evidence="2">The sequence shown here is derived from an EMBL/GenBank/DDBJ whole genome shotgun (WGS) entry which is preliminary data.</text>
</comment>
<organism evidence="2 3">
    <name type="scientific">Streptomyces fimbriatus</name>
    <dbReference type="NCBI Taxonomy" id="68197"/>
    <lineage>
        <taxon>Bacteria</taxon>
        <taxon>Bacillati</taxon>
        <taxon>Actinomycetota</taxon>
        <taxon>Actinomycetes</taxon>
        <taxon>Kitasatosporales</taxon>
        <taxon>Streptomycetaceae</taxon>
        <taxon>Streptomyces</taxon>
    </lineage>
</organism>
<dbReference type="Gene3D" id="1.10.10.10">
    <property type="entry name" value="Winged helix-like DNA-binding domain superfamily/Winged helix DNA-binding domain"/>
    <property type="match status" value="1"/>
</dbReference>